<keyword evidence="12" id="KW-0157">Chromophore</keyword>
<comment type="similarity">
    <text evidence="2">Belongs to the phycobiliprotein family.</text>
</comment>
<evidence type="ECO:0000256" key="12">
    <source>
        <dbReference type="ARBA" id="ARBA00022991"/>
    </source>
</evidence>
<evidence type="ECO:0000256" key="15">
    <source>
        <dbReference type="ARBA" id="ARBA00023239"/>
    </source>
</evidence>
<name>A0A3G3MGW6_9FLOR</name>
<dbReference type="InterPro" id="IPR038255">
    <property type="entry name" value="PBS_linker_sf"/>
</dbReference>
<dbReference type="PROSITE" id="PS51445">
    <property type="entry name" value="PBS_LINKER"/>
    <property type="match status" value="3"/>
</dbReference>
<dbReference type="EMBL" id="MH281628">
    <property type="protein sequence ID" value="AYR06063.1"/>
    <property type="molecule type" value="Genomic_DNA"/>
</dbReference>
<sequence>MSVKASGGSSLARPPLYRTVSLSTISVAEQQNRFLQLAELNELVNFLNSGILRLRLADLLAKNADLLVSRAANKIFIGGSPISYLEKPQSSFLSDFEGDLILQNRIPENEQNSLLSKIKLAFDSGESVPPGFKPINISRYGPDRMKKSLRDLDWFLRYLTYAIIAGDPNILVVNVRGLRSLIENACSSTATVVALKEMRKIALNIVGDSIDYQELLLNYFNVLISEFDSAPFTDRVRKRNTPDLQGLRLPQTYIRAGITRQKFVMKSSLSMIEKELVIRSCYSQIFQRDIVSAYSLRISNLESRLKNGDITMKEFVRALGKSYLYRKEFLEPFVNSRVVELSFRNFLGRGPGSLDEFRKYFGILSNRGLDGLIDAFVNSSEYTDYFGEETVPYLRPLGEEPQECRSWSPQINLLNYSSPFKKVPEFVTLYGDYNGNLPDQHPYGVSNDPLAIQFGAIFPQMRARLSKKSAFFSKDSRRILIRKGAGIYNQVGRPNINPNTDNTLGPRIFQLDRYSPVVLKNTKTKTISNIQAIIRASYLRVFGRLVYEEEAKSLKKIETYLLENKITLREFIRLLAKTSIFKALYWQPFYICKAIEYIHNRLLGRPTYSRREIDQYFSISYKSGYDSFIDSLIDSTEYLETFGDNIVPYERYLTPQGLSQRVFRGENKLYTYNSKRKKEDTEQFLAFGQFSRNKSINTLKKQIAQGVNSIRNQKVVFQYKKNVGRLKLEQIIKAAYRQIFERDISSCMVDKNFFILEEAFLAEEMTVKELIQHLGLSSLYAKEFYEPYPNSKVIELGTKHFLGRAPSSQAEIRFYNQILASQGLTTFICIMVNSEEYLKIFGTSTVPYRRFPTLPAANFSNTNRIYNAKTKQKK</sequence>
<evidence type="ECO:0000256" key="10">
    <source>
        <dbReference type="ARBA" id="ARBA00022738"/>
    </source>
</evidence>
<keyword evidence="5" id="KW-0150">Chloroplast</keyword>
<dbReference type="InterPro" id="IPR038719">
    <property type="entry name" value="Phycobilisome_asu/bsu_sf"/>
</dbReference>
<feature type="domain" description="PBS-linker" evidence="22">
    <location>
        <begin position="243"/>
        <end position="423"/>
    </location>
</feature>
<accession>A0A3G3MGW6</accession>
<dbReference type="PANTHER" id="PTHR34011:SF6">
    <property type="entry name" value="PHYCOBILIPROTEIN APCE"/>
    <property type="match status" value="1"/>
</dbReference>
<gene>
    <name evidence="23" type="primary">apcE</name>
</gene>
<evidence type="ECO:0000256" key="19">
    <source>
        <dbReference type="ARBA" id="ARBA00031629"/>
    </source>
</evidence>
<comment type="subcellular location">
    <subcellularLocation>
        <location evidence="1">Plastid</location>
        <location evidence="1">Chloroplast thylakoid membrane</location>
        <topology evidence="1">Peripheral membrane protein</topology>
        <orientation evidence="1">Stromal side</orientation>
    </subcellularLocation>
</comment>
<dbReference type="InterPro" id="IPR009050">
    <property type="entry name" value="Globin-like_sf"/>
</dbReference>
<protein>
    <recommendedName>
        <fullName evidence="3">Phycobiliprotein ApcE</fullName>
    </recommendedName>
    <alternativeName>
        <fullName evidence="20">Anchor polypeptide</fullName>
    </alternativeName>
    <alternativeName>
        <fullName evidence="19">PBS-anchor protein</fullName>
    </alternativeName>
    <alternativeName>
        <fullName evidence="18">Phycobilisome linker polypeptide</fullName>
    </alternativeName>
</protein>
<keyword evidence="4" id="KW-0813">Transport</keyword>
<evidence type="ECO:0000256" key="1">
    <source>
        <dbReference type="ARBA" id="ARBA00004185"/>
    </source>
</evidence>
<evidence type="ECO:0000256" key="9">
    <source>
        <dbReference type="ARBA" id="ARBA00022737"/>
    </source>
</evidence>
<keyword evidence="11" id="KW-0249">Electron transport</keyword>
<keyword evidence="6" id="KW-0602">Photosynthesis</keyword>
<evidence type="ECO:0000256" key="14">
    <source>
        <dbReference type="ARBA" id="ARBA00023136"/>
    </source>
</evidence>
<organism evidence="23">
    <name type="scientific">Neogoniolithon spectabile</name>
    <dbReference type="NCBI Taxonomy" id="231755"/>
    <lineage>
        <taxon>Eukaryota</taxon>
        <taxon>Rhodophyta</taxon>
        <taxon>Florideophyceae</taxon>
        <taxon>Corallinophycidae</taxon>
        <taxon>Corallinales</taxon>
        <taxon>Spongitidaceae</taxon>
        <taxon>Neogoniolithoideae</taxon>
        <taxon>Neogoniolithon</taxon>
    </lineage>
</organism>
<dbReference type="Gene3D" id="1.10.3130.20">
    <property type="entry name" value="Phycobilisome linker domain"/>
    <property type="match status" value="3"/>
</dbReference>
<evidence type="ECO:0000256" key="16">
    <source>
        <dbReference type="ARBA" id="ARBA00023307"/>
    </source>
</evidence>
<dbReference type="GO" id="GO:0016829">
    <property type="term" value="F:lyase activity"/>
    <property type="evidence" value="ECO:0007669"/>
    <property type="project" value="UniProtKB-KW"/>
</dbReference>
<evidence type="ECO:0000256" key="11">
    <source>
        <dbReference type="ARBA" id="ARBA00022982"/>
    </source>
</evidence>
<keyword evidence="15" id="KW-0456">Lyase</keyword>
<dbReference type="InterPro" id="IPR012128">
    <property type="entry name" value="Phycobilisome_asu/bsu"/>
</dbReference>
<dbReference type="RefSeq" id="YP_009541854.1">
    <property type="nucleotide sequence ID" value="NC_039978.1"/>
</dbReference>
<dbReference type="AlphaFoldDB" id="A0A3G3MGW6"/>
<evidence type="ECO:0000256" key="3">
    <source>
        <dbReference type="ARBA" id="ARBA00018674"/>
    </source>
</evidence>
<comment type="function">
    <text evidence="17">This protein is postulated to act both as terminal energy acceptor and as a linker polypeptide that stabilizes the phycobilisome architecture. May have intrinsic bilin lyase activity.</text>
</comment>
<evidence type="ECO:0000256" key="5">
    <source>
        <dbReference type="ARBA" id="ARBA00022528"/>
    </source>
</evidence>
<evidence type="ECO:0000313" key="23">
    <source>
        <dbReference type="EMBL" id="AYR06063.1"/>
    </source>
</evidence>
<evidence type="ECO:0000256" key="4">
    <source>
        <dbReference type="ARBA" id="ARBA00022448"/>
    </source>
</evidence>
<evidence type="ECO:0000256" key="6">
    <source>
        <dbReference type="ARBA" id="ARBA00022531"/>
    </source>
</evidence>
<dbReference type="GeneID" id="38463629"/>
<keyword evidence="9" id="KW-0677">Repeat</keyword>
<feature type="domain" description="PBS-linker" evidence="22">
    <location>
        <begin position="697"/>
        <end position="874"/>
    </location>
</feature>
<proteinExistence type="inferred from homology"/>
<evidence type="ECO:0000256" key="2">
    <source>
        <dbReference type="ARBA" id="ARBA00008182"/>
    </source>
</evidence>
<dbReference type="Gene3D" id="1.10.490.20">
    <property type="entry name" value="Phycocyanins"/>
    <property type="match status" value="1"/>
</dbReference>
<evidence type="ECO:0000256" key="13">
    <source>
        <dbReference type="ARBA" id="ARBA00023078"/>
    </source>
</evidence>
<evidence type="ECO:0000256" key="18">
    <source>
        <dbReference type="ARBA" id="ARBA00029643"/>
    </source>
</evidence>
<keyword evidence="10 21" id="KW-0605">Phycobilisome</keyword>
<evidence type="ECO:0000259" key="22">
    <source>
        <dbReference type="PROSITE" id="PS51445"/>
    </source>
</evidence>
<evidence type="ECO:0000256" key="21">
    <source>
        <dbReference type="PROSITE-ProRule" id="PRU00775"/>
    </source>
</evidence>
<dbReference type="Pfam" id="PF00427">
    <property type="entry name" value="PBS_linker_poly"/>
    <property type="match status" value="3"/>
</dbReference>
<dbReference type="PANTHER" id="PTHR34011">
    <property type="entry name" value="PHYCOBILISOME 32.1 KDA LINKER POLYPEPTIDE, PHYCOCYANIN-ASSOCIATED, ROD 2-RELATED"/>
    <property type="match status" value="1"/>
</dbReference>
<dbReference type="GO" id="GO:0009535">
    <property type="term" value="C:chloroplast thylakoid membrane"/>
    <property type="evidence" value="ECO:0007669"/>
    <property type="project" value="UniProtKB-SubCell"/>
</dbReference>
<dbReference type="GO" id="GO:0030089">
    <property type="term" value="C:phycobilisome"/>
    <property type="evidence" value="ECO:0007669"/>
    <property type="project" value="UniProtKB-UniRule"/>
</dbReference>
<keyword evidence="8 23" id="KW-0934">Plastid</keyword>
<keyword evidence="16" id="KW-0089">Bile pigment</keyword>
<evidence type="ECO:0000256" key="20">
    <source>
        <dbReference type="ARBA" id="ARBA00033322"/>
    </source>
</evidence>
<evidence type="ECO:0000256" key="7">
    <source>
        <dbReference type="ARBA" id="ARBA00022549"/>
    </source>
</evidence>
<evidence type="ECO:0000256" key="17">
    <source>
        <dbReference type="ARBA" id="ARBA00025203"/>
    </source>
</evidence>
<comment type="similarity">
    <text evidence="21">Belongs to the phycobilisome linker protein family.</text>
</comment>
<dbReference type="InterPro" id="IPR001297">
    <property type="entry name" value="PBS_linker_dom"/>
</dbReference>
<dbReference type="SUPFAM" id="SSF46458">
    <property type="entry name" value="Globin-like"/>
    <property type="match status" value="1"/>
</dbReference>
<evidence type="ECO:0000256" key="8">
    <source>
        <dbReference type="ARBA" id="ARBA00022640"/>
    </source>
</evidence>
<dbReference type="GO" id="GO:0015979">
    <property type="term" value="P:photosynthesis"/>
    <property type="evidence" value="ECO:0007669"/>
    <property type="project" value="UniProtKB-KW"/>
</dbReference>
<geneLocation type="plastid" evidence="23"/>
<keyword evidence="13" id="KW-0793">Thylakoid</keyword>
<feature type="domain" description="PBS-linker" evidence="22">
    <location>
        <begin position="499"/>
        <end position="678"/>
    </location>
</feature>
<dbReference type="Pfam" id="PF00502">
    <property type="entry name" value="Phycobilisome"/>
    <property type="match status" value="2"/>
</dbReference>
<keyword evidence="7" id="KW-0042">Antenna complex</keyword>
<keyword evidence="14" id="KW-0472">Membrane</keyword>
<reference evidence="23" key="1">
    <citation type="journal article" date="2018" name="Genome Biol. Evol.">
        <title>Mitochondrial and Plastid Genomes from Coralline Red Algae Provide Insights into the Incongruent Evolutionary Histories of Organelles.</title>
        <authorList>
            <person name="Lee J."/>
            <person name="Song H.J."/>
            <person name="In Park S."/>
            <person name="Lee Y.M."/>
            <person name="Jeong S.Y."/>
            <person name="Oh Cho T."/>
            <person name="Kim J.H."/>
            <person name="Choi H.G."/>
            <person name="Choi C.G."/>
            <person name="Nelson W.A."/>
            <person name="Fredericq S."/>
            <person name="Bhattacharya D."/>
            <person name="Su Yoon H."/>
        </authorList>
    </citation>
    <scope>NUCLEOTIDE SEQUENCE</scope>
</reference>